<accession>A0A318UGQ9</accession>
<dbReference type="EMBL" id="QKLU01000002">
    <property type="protein sequence ID" value="PYF75644.1"/>
    <property type="molecule type" value="Genomic_DNA"/>
</dbReference>
<keyword evidence="1" id="KW-0732">Signal</keyword>
<dbReference type="Proteomes" id="UP000248198">
    <property type="component" value="Unassembled WGS sequence"/>
</dbReference>
<comment type="caution">
    <text evidence="2">The sequence shown here is derived from an EMBL/GenBank/DDBJ whole genome shotgun (WGS) entry which is preliminary data.</text>
</comment>
<protein>
    <recommendedName>
        <fullName evidence="4">BNR repeat protein</fullName>
    </recommendedName>
</protein>
<reference evidence="2 3" key="1">
    <citation type="submission" date="2018-06" db="EMBL/GenBank/DDBJ databases">
        <title>Genomic Encyclopedia of Archaeal and Bacterial Type Strains, Phase II (KMG-II): from individual species to whole genera.</title>
        <authorList>
            <person name="Goeker M."/>
        </authorList>
    </citation>
    <scope>NUCLEOTIDE SEQUENCE [LARGE SCALE GENOMIC DNA]</scope>
    <source>
        <strain evidence="2 3">DSM 27372</strain>
    </source>
</reference>
<dbReference type="InterPro" id="IPR036278">
    <property type="entry name" value="Sialidase_sf"/>
</dbReference>
<proteinExistence type="predicted"/>
<evidence type="ECO:0000313" key="3">
    <source>
        <dbReference type="Proteomes" id="UP000248198"/>
    </source>
</evidence>
<keyword evidence="3" id="KW-1185">Reference proteome</keyword>
<evidence type="ECO:0000313" key="2">
    <source>
        <dbReference type="EMBL" id="PYF75644.1"/>
    </source>
</evidence>
<organism evidence="2 3">
    <name type="scientific">Pedobacter nutrimenti</name>
    <dbReference type="NCBI Taxonomy" id="1241337"/>
    <lineage>
        <taxon>Bacteria</taxon>
        <taxon>Pseudomonadati</taxon>
        <taxon>Bacteroidota</taxon>
        <taxon>Sphingobacteriia</taxon>
        <taxon>Sphingobacteriales</taxon>
        <taxon>Sphingobacteriaceae</taxon>
        <taxon>Pedobacter</taxon>
    </lineage>
</organism>
<gene>
    <name evidence="2" type="ORF">B0O44_102196</name>
</gene>
<evidence type="ECO:0000256" key="1">
    <source>
        <dbReference type="SAM" id="SignalP"/>
    </source>
</evidence>
<dbReference type="PROSITE" id="PS51257">
    <property type="entry name" value="PROKAR_LIPOPROTEIN"/>
    <property type="match status" value="1"/>
</dbReference>
<dbReference type="Gene3D" id="2.120.10.10">
    <property type="match status" value="1"/>
</dbReference>
<dbReference type="OrthoDB" id="9764969at2"/>
<name>A0A318UGQ9_9SPHI</name>
<evidence type="ECO:0008006" key="4">
    <source>
        <dbReference type="Google" id="ProtNLM"/>
    </source>
</evidence>
<dbReference type="AlphaFoldDB" id="A0A318UGQ9"/>
<dbReference type="CDD" id="cd15482">
    <property type="entry name" value="Sialidase_non-viral"/>
    <property type="match status" value="1"/>
</dbReference>
<feature type="chain" id="PRO_5016286778" description="BNR repeat protein" evidence="1">
    <location>
        <begin position="24"/>
        <end position="427"/>
    </location>
</feature>
<dbReference type="RefSeq" id="WP_146229777.1">
    <property type="nucleotide sequence ID" value="NZ_QKLU01000002.1"/>
</dbReference>
<sequence>MNKTLFMLLSGLLLFCSCSKKPAEPLASVLKMEGISAVGPYLTKDNKGNPVLCWTEQDAKDSLYRLKYAVYNRKTEAFNAVVTVAASAGSSTSAESMGKIAFKADGMVMAVFAKRFPKEKNPYAGAIYYSFSADDGKNWSKAQFLHSDTSHAYGRSFFDVSTLKDGELAAIWLDGRYGKSIKGSALFFSRTEKGKGFGLDTCLDKGTCECCRTDILCDQSGNIHLAYRSIQFPSALSGKQVRDMVYKISTDNGKTFSAAKTISKDNWEIEGCPHSGPSLAESKNGINALWFTAGGHPGLYFTTAPQGADFRGRQLMTAQGRHPQMVALTDGRLAAVCEESTGGAESAMQHMNHSGGKMSMAMMPAAPAKIVLRILGGPVVLPSVNISNGQYADHHAVLSDLDKDVLVAWIRDSHGRSEICYSKININ</sequence>
<feature type="signal peptide" evidence="1">
    <location>
        <begin position="1"/>
        <end position="23"/>
    </location>
</feature>
<dbReference type="SUPFAM" id="SSF50939">
    <property type="entry name" value="Sialidases"/>
    <property type="match status" value="1"/>
</dbReference>